<proteinExistence type="predicted"/>
<dbReference type="OrthoDB" id="10562740at2759"/>
<dbReference type="Proteomes" id="UP000001307">
    <property type="component" value="Unassembled WGS sequence"/>
</dbReference>
<dbReference type="InParanoid" id="E4XR54"/>
<name>E4XR54_OIKDI</name>
<dbReference type="EMBL" id="FN653113">
    <property type="protein sequence ID" value="CBY12290.1"/>
    <property type="molecule type" value="Genomic_DNA"/>
</dbReference>
<evidence type="ECO:0000313" key="1">
    <source>
        <dbReference type="EMBL" id="CBY12290.1"/>
    </source>
</evidence>
<reference evidence="1" key="1">
    <citation type="journal article" date="2010" name="Science">
        <title>Plasticity of animal genome architecture unmasked by rapid evolution of a pelagic tunicate.</title>
        <authorList>
            <person name="Denoeud F."/>
            <person name="Henriet S."/>
            <person name="Mungpakdee S."/>
            <person name="Aury J.M."/>
            <person name="Da Silva C."/>
            <person name="Brinkmann H."/>
            <person name="Mikhaleva J."/>
            <person name="Olsen L.C."/>
            <person name="Jubin C."/>
            <person name="Canestro C."/>
            <person name="Bouquet J.M."/>
            <person name="Danks G."/>
            <person name="Poulain J."/>
            <person name="Campsteijn C."/>
            <person name="Adamski M."/>
            <person name="Cross I."/>
            <person name="Yadetie F."/>
            <person name="Muffato M."/>
            <person name="Louis A."/>
            <person name="Butcher S."/>
            <person name="Tsagkogeorga G."/>
            <person name="Konrad A."/>
            <person name="Singh S."/>
            <person name="Jensen M.F."/>
            <person name="Cong E.H."/>
            <person name="Eikeseth-Otteraa H."/>
            <person name="Noel B."/>
            <person name="Anthouard V."/>
            <person name="Porcel B.M."/>
            <person name="Kachouri-Lafond R."/>
            <person name="Nishino A."/>
            <person name="Ugolini M."/>
            <person name="Chourrout P."/>
            <person name="Nishida H."/>
            <person name="Aasland R."/>
            <person name="Huzurbazar S."/>
            <person name="Westhof E."/>
            <person name="Delsuc F."/>
            <person name="Lehrach H."/>
            <person name="Reinhardt R."/>
            <person name="Weissenbach J."/>
            <person name="Roy S.W."/>
            <person name="Artiguenave F."/>
            <person name="Postlethwait J.H."/>
            <person name="Manak J.R."/>
            <person name="Thompson E.M."/>
            <person name="Jaillon O."/>
            <person name="Du Pasquier L."/>
            <person name="Boudinot P."/>
            <person name="Liberles D.A."/>
            <person name="Volff J.N."/>
            <person name="Philippe H."/>
            <person name="Lenhard B."/>
            <person name="Roest Crollius H."/>
            <person name="Wincker P."/>
            <person name="Chourrout D."/>
        </authorList>
    </citation>
    <scope>NUCLEOTIDE SEQUENCE [LARGE SCALE GENOMIC DNA]</scope>
</reference>
<gene>
    <name evidence="1" type="ORF">GSOID_T00018171001</name>
</gene>
<protein>
    <submittedName>
        <fullName evidence="1">Uncharacterized protein</fullName>
    </submittedName>
</protein>
<accession>E4XR54</accession>
<dbReference type="AlphaFoldDB" id="E4XR54"/>
<sequence>MNNANELIQQAKVFTSNINGSCRSNVILIPLLSLDVWIQEKFNENNKRTPEKTIVVNRALDLGFTYVNYRFANYRSRYFILPGSISDFPAGRIQSFDYFIRKFKEEEEFRKLAQPVKLELFEDLDLNNLDITTKLTLDFIQRTVDSGAAAKNTGLEIMTPETEPETKEEMNNTLFEDANELLNEEINKSFNGTSDEAREDTKFARTRPINPTRNTPFVNTIVKDEDDSGKTWKSHKIPRLKESGLGVKDWADKCVFLVNFGREKKLTDTQKCQLILENVPFASFGPIMDEFQRETDQKFENLKEIIEEHVQLDEMEASVTLQNTKFEETRDKDMRRFYERIKKLVRIKYP</sequence>
<evidence type="ECO:0000313" key="2">
    <source>
        <dbReference type="Proteomes" id="UP000001307"/>
    </source>
</evidence>
<keyword evidence="2" id="KW-1185">Reference proteome</keyword>
<organism evidence="1">
    <name type="scientific">Oikopleura dioica</name>
    <name type="common">Tunicate</name>
    <dbReference type="NCBI Taxonomy" id="34765"/>
    <lineage>
        <taxon>Eukaryota</taxon>
        <taxon>Metazoa</taxon>
        <taxon>Chordata</taxon>
        <taxon>Tunicata</taxon>
        <taxon>Appendicularia</taxon>
        <taxon>Copelata</taxon>
        <taxon>Oikopleuridae</taxon>
        <taxon>Oikopleura</taxon>
    </lineage>
</organism>